<accession>A0A7T8GN94</accession>
<keyword evidence="1" id="KW-0418">Kinase</keyword>
<reference evidence="2" key="1">
    <citation type="submission" date="2021-01" db="EMBL/GenBank/DDBJ databases">
        <title>Caligus Genome Assembly.</title>
        <authorList>
            <person name="Gallardo-Escarate C."/>
        </authorList>
    </citation>
    <scope>NUCLEOTIDE SEQUENCE [LARGE SCALE GENOMIC DNA]</scope>
</reference>
<dbReference type="EMBL" id="CP045906">
    <property type="protein sequence ID" value="QQP34909.1"/>
    <property type="molecule type" value="Genomic_DNA"/>
</dbReference>
<dbReference type="Proteomes" id="UP000595437">
    <property type="component" value="Chromosome 17"/>
</dbReference>
<evidence type="ECO:0000313" key="2">
    <source>
        <dbReference type="Proteomes" id="UP000595437"/>
    </source>
</evidence>
<protein>
    <submittedName>
        <fullName evidence="1">Activated CDC42 kinase 1like</fullName>
    </submittedName>
</protein>
<sequence>WHRLLFPIIGQFGDINRFIKYGAGSEMDSMVDGRGVVDISGKIRLWLAGPLIGGLFEINEGVFLGMNHWWRELCLLGDLWDAERIL</sequence>
<organism evidence="1 2">
    <name type="scientific">Caligus rogercresseyi</name>
    <name type="common">Sea louse</name>
    <dbReference type="NCBI Taxonomy" id="217165"/>
    <lineage>
        <taxon>Eukaryota</taxon>
        <taxon>Metazoa</taxon>
        <taxon>Ecdysozoa</taxon>
        <taxon>Arthropoda</taxon>
        <taxon>Crustacea</taxon>
        <taxon>Multicrustacea</taxon>
        <taxon>Hexanauplia</taxon>
        <taxon>Copepoda</taxon>
        <taxon>Siphonostomatoida</taxon>
        <taxon>Caligidae</taxon>
        <taxon>Caligus</taxon>
    </lineage>
</organism>
<proteinExistence type="predicted"/>
<dbReference type="GO" id="GO:0016301">
    <property type="term" value="F:kinase activity"/>
    <property type="evidence" value="ECO:0007669"/>
    <property type="project" value="UniProtKB-KW"/>
</dbReference>
<gene>
    <name evidence="1" type="ORF">FKW44_022960</name>
</gene>
<evidence type="ECO:0000313" key="1">
    <source>
        <dbReference type="EMBL" id="QQP34909.1"/>
    </source>
</evidence>
<feature type="non-terminal residue" evidence="1">
    <location>
        <position position="1"/>
    </location>
</feature>
<keyword evidence="2" id="KW-1185">Reference proteome</keyword>
<dbReference type="AlphaFoldDB" id="A0A7T8GN94"/>
<name>A0A7T8GN94_CALRO</name>
<keyword evidence="1" id="KW-0808">Transferase</keyword>